<dbReference type="PROSITE" id="PS00092">
    <property type="entry name" value="N6_MTASE"/>
    <property type="match status" value="1"/>
</dbReference>
<dbReference type="CDD" id="cd02440">
    <property type="entry name" value="AdoMet_MTases"/>
    <property type="match status" value="1"/>
</dbReference>
<accession>A0A9X5I418</accession>
<dbReference type="EC" id="2.1.1.297" evidence="4"/>
<feature type="binding site" evidence="4">
    <location>
        <position position="156"/>
    </location>
    <ligand>
        <name>S-adenosyl-L-methionine</name>
        <dbReference type="ChEBI" id="CHEBI:59789"/>
    </ligand>
</feature>
<feature type="binding site" evidence="4">
    <location>
        <position position="202"/>
    </location>
    <ligand>
        <name>S-adenosyl-L-methionine</name>
        <dbReference type="ChEBI" id="CHEBI:59789"/>
    </ligand>
</feature>
<feature type="domain" description="Methyltransferase" evidence="5">
    <location>
        <begin position="130"/>
        <end position="191"/>
    </location>
</feature>
<evidence type="ECO:0000313" key="6">
    <source>
        <dbReference type="EMBL" id="NHC34154.1"/>
    </source>
</evidence>
<evidence type="ECO:0000259" key="5">
    <source>
        <dbReference type="Pfam" id="PF13847"/>
    </source>
</evidence>
<keyword evidence="1 4" id="KW-0489">Methyltransferase</keyword>
<evidence type="ECO:0000256" key="2">
    <source>
        <dbReference type="ARBA" id="ARBA00022679"/>
    </source>
</evidence>
<dbReference type="GO" id="GO:0003676">
    <property type="term" value="F:nucleic acid binding"/>
    <property type="evidence" value="ECO:0007669"/>
    <property type="project" value="InterPro"/>
</dbReference>
<protein>
    <recommendedName>
        <fullName evidence="4">Release factor glutamine methyltransferase</fullName>
        <shortName evidence="4">RF MTase</shortName>
        <ecNumber evidence="4">2.1.1.297</ecNumber>
    </recommendedName>
    <alternativeName>
        <fullName evidence="4">N5-glutamine methyltransferase PrmC</fullName>
    </alternativeName>
    <alternativeName>
        <fullName evidence="4">Protein-(glutamine-N5) MTase PrmC</fullName>
    </alternativeName>
    <alternativeName>
        <fullName evidence="4">Protein-glutamine N-methyltransferase PrmC</fullName>
    </alternativeName>
</protein>
<evidence type="ECO:0000313" key="7">
    <source>
        <dbReference type="Proteomes" id="UP000031532"/>
    </source>
</evidence>
<dbReference type="EMBL" id="JTJC03000001">
    <property type="protein sequence ID" value="NHC34154.1"/>
    <property type="molecule type" value="Genomic_DNA"/>
</dbReference>
<dbReference type="InterPro" id="IPR002052">
    <property type="entry name" value="DNA_methylase_N6_adenine_CS"/>
</dbReference>
<dbReference type="Proteomes" id="UP000031532">
    <property type="component" value="Unassembled WGS sequence"/>
</dbReference>
<dbReference type="InterPro" id="IPR019874">
    <property type="entry name" value="RF_methyltr_PrmC"/>
</dbReference>
<keyword evidence="2 4" id="KW-0808">Transferase</keyword>
<proteinExistence type="inferred from homology"/>
<reference evidence="6 7" key="1">
    <citation type="journal article" date="2015" name="Genome Announc.">
        <title>Draft Genome Sequence of the Terrestrial Cyanobacterium Scytonema millei VB511283, Isolated from Eastern India.</title>
        <authorList>
            <person name="Sen D."/>
            <person name="Chandrababunaidu M.M."/>
            <person name="Singh D."/>
            <person name="Sanghi N."/>
            <person name="Ghorai A."/>
            <person name="Mishra G.P."/>
            <person name="Madduluri M."/>
            <person name="Adhikary S.P."/>
            <person name="Tripathy S."/>
        </authorList>
    </citation>
    <scope>NUCLEOTIDE SEQUENCE [LARGE SCALE GENOMIC DNA]</scope>
    <source>
        <strain evidence="6 7">VB511283</strain>
    </source>
</reference>
<dbReference type="SUPFAM" id="SSF53335">
    <property type="entry name" value="S-adenosyl-L-methionine-dependent methyltransferases"/>
    <property type="match status" value="1"/>
</dbReference>
<dbReference type="InterPro" id="IPR004556">
    <property type="entry name" value="HemK-like"/>
</dbReference>
<evidence type="ECO:0000256" key="4">
    <source>
        <dbReference type="HAMAP-Rule" id="MF_02126"/>
    </source>
</evidence>
<dbReference type="GO" id="GO:0032259">
    <property type="term" value="P:methylation"/>
    <property type="evidence" value="ECO:0007669"/>
    <property type="project" value="UniProtKB-KW"/>
</dbReference>
<evidence type="ECO:0000256" key="1">
    <source>
        <dbReference type="ARBA" id="ARBA00022603"/>
    </source>
</evidence>
<dbReference type="AlphaFoldDB" id="A0A9X5I418"/>
<comment type="catalytic activity">
    <reaction evidence="4">
        <text>L-glutaminyl-[peptide chain release factor] + S-adenosyl-L-methionine = N(5)-methyl-L-glutaminyl-[peptide chain release factor] + S-adenosyl-L-homocysteine + H(+)</text>
        <dbReference type="Rhea" id="RHEA:42896"/>
        <dbReference type="Rhea" id="RHEA-COMP:10271"/>
        <dbReference type="Rhea" id="RHEA-COMP:10272"/>
        <dbReference type="ChEBI" id="CHEBI:15378"/>
        <dbReference type="ChEBI" id="CHEBI:30011"/>
        <dbReference type="ChEBI" id="CHEBI:57856"/>
        <dbReference type="ChEBI" id="CHEBI:59789"/>
        <dbReference type="ChEBI" id="CHEBI:61891"/>
        <dbReference type="EC" id="2.1.1.297"/>
    </reaction>
</comment>
<keyword evidence="3 4" id="KW-0949">S-adenosyl-L-methionine</keyword>
<gene>
    <name evidence="4 6" type="primary">prmC</name>
    <name evidence="6" type="ORF">QH73_0005670</name>
</gene>
<dbReference type="PANTHER" id="PTHR47441:SF3">
    <property type="entry name" value="RELEASE FACTOR GLUTAMINE METHYLTRANSFERASE"/>
    <property type="match status" value="1"/>
</dbReference>
<comment type="function">
    <text evidence="4">Methylates the class 1 translation termination release factors RF1/PrfA and RF2/PrfB on the glutamine residue of the universally conserved GGQ motif.</text>
</comment>
<dbReference type="InterPro" id="IPR025714">
    <property type="entry name" value="Methyltranfer_dom"/>
</dbReference>
<comment type="similarity">
    <text evidence="4">Belongs to the protein N5-glutamine methyltransferase family. PrmC subfamily.</text>
</comment>
<dbReference type="InterPro" id="IPR029063">
    <property type="entry name" value="SAM-dependent_MTases_sf"/>
</dbReference>
<dbReference type="PANTHER" id="PTHR47441">
    <property type="match status" value="1"/>
</dbReference>
<dbReference type="Gene3D" id="3.40.50.150">
    <property type="entry name" value="Vaccinia Virus protein VP39"/>
    <property type="match status" value="1"/>
</dbReference>
<dbReference type="NCBIfam" id="TIGR03534">
    <property type="entry name" value="RF_mod_PrmC"/>
    <property type="match status" value="1"/>
</dbReference>
<name>A0A9X5I418_9CYAN</name>
<dbReference type="GO" id="GO:0102559">
    <property type="term" value="F:peptide chain release factor N(5)-glutamine methyltransferase activity"/>
    <property type="evidence" value="ECO:0007669"/>
    <property type="project" value="UniProtKB-EC"/>
</dbReference>
<dbReference type="HAMAP" id="MF_02126">
    <property type="entry name" value="RF_methyltr_PrmC"/>
    <property type="match status" value="1"/>
</dbReference>
<organism evidence="6 7">
    <name type="scientific">Scytonema millei VB511283</name>
    <dbReference type="NCBI Taxonomy" id="1245923"/>
    <lineage>
        <taxon>Bacteria</taxon>
        <taxon>Bacillati</taxon>
        <taxon>Cyanobacteriota</taxon>
        <taxon>Cyanophyceae</taxon>
        <taxon>Nostocales</taxon>
        <taxon>Scytonemataceae</taxon>
        <taxon>Scytonema</taxon>
    </lineage>
</organism>
<feature type="binding site" evidence="4">
    <location>
        <begin position="202"/>
        <end position="205"/>
    </location>
    <ligand>
        <name>substrate</name>
    </ligand>
</feature>
<dbReference type="OrthoDB" id="9800643at2"/>
<feature type="binding site" evidence="4">
    <location>
        <position position="185"/>
    </location>
    <ligand>
        <name>S-adenosyl-L-methionine</name>
        <dbReference type="ChEBI" id="CHEBI:59789"/>
    </ligand>
</feature>
<keyword evidence="7" id="KW-1185">Reference proteome</keyword>
<feature type="binding site" evidence="4">
    <location>
        <begin position="133"/>
        <end position="137"/>
    </location>
    <ligand>
        <name>S-adenosyl-L-methionine</name>
        <dbReference type="ChEBI" id="CHEBI:59789"/>
    </ligand>
</feature>
<dbReference type="RefSeq" id="WP_039715559.1">
    <property type="nucleotide sequence ID" value="NZ_JTJC03000001.1"/>
</dbReference>
<comment type="caution">
    <text evidence="6">The sequence shown here is derived from an EMBL/GenBank/DDBJ whole genome shotgun (WGS) entry which is preliminary data.</text>
</comment>
<sequence>MNTSGLELWQWRQQAAIDAIAADVSPTELDWLLQEIAGLDPLSLRLELYKHQPQIQLKLPLAELNRLWQKRLQERLPVQYIARTTPWRDFKLAVSPAVLIPRPETEILIDLAVEAVHKSSVTGLERGDWVDLGTGSGAIAIGLAAVFPGAEVHAVDRSSSALVIAQSNAQNLGYSDRLKFYLGNWWEPLEFLQGQVCGMVSNPPYIPSDLVPQLQPEVANHEPHSALDGGADGLDCIRHLVATAPNYLRSGGVWLIEMMAGQATTVSELLQQQGSYINIQIYADLAGIERFALAYRR</sequence>
<dbReference type="Pfam" id="PF13847">
    <property type="entry name" value="Methyltransf_31"/>
    <property type="match status" value="1"/>
</dbReference>
<evidence type="ECO:0000256" key="3">
    <source>
        <dbReference type="ARBA" id="ARBA00022691"/>
    </source>
</evidence>
<dbReference type="NCBIfam" id="TIGR00536">
    <property type="entry name" value="hemK_fam"/>
    <property type="match status" value="1"/>
</dbReference>
<dbReference type="InterPro" id="IPR052663">
    <property type="entry name" value="RF_glutamine_MTase_cyano"/>
</dbReference>